<dbReference type="InterPro" id="IPR018060">
    <property type="entry name" value="HTH_AraC"/>
</dbReference>
<dbReference type="STRING" id="1503961.SAMN05421736_11755"/>
<evidence type="ECO:0000256" key="2">
    <source>
        <dbReference type="ARBA" id="ARBA00023125"/>
    </source>
</evidence>
<dbReference type="PANTHER" id="PTHR43280:SF28">
    <property type="entry name" value="HTH-TYPE TRANSCRIPTIONAL ACTIVATOR RHAS"/>
    <property type="match status" value="1"/>
</dbReference>
<dbReference type="GO" id="GO:0000160">
    <property type="term" value="P:phosphorelay signal transduction system"/>
    <property type="evidence" value="ECO:0007669"/>
    <property type="project" value="InterPro"/>
</dbReference>
<dbReference type="PROSITE" id="PS00041">
    <property type="entry name" value="HTH_ARAC_FAMILY_1"/>
    <property type="match status" value="1"/>
</dbReference>
<name>A0A1H3U178_9BACI</name>
<feature type="domain" description="HTH araC/xylS-type" evidence="5">
    <location>
        <begin position="160"/>
        <end position="258"/>
    </location>
</feature>
<dbReference type="InterPro" id="IPR018062">
    <property type="entry name" value="HTH_AraC-typ_CS"/>
</dbReference>
<sequence>MNYWKTILIVDDEPKTRNGLKKTLEVWAASSGKAEVLCAASGKEALEILAEKKVHLLLTDIRMPEMSGLKLLRYLENQQHRPVVIIMSAYSEFEYAQEAIRLGVLNYLVKPISKQKLIEAVKKALEAVESREQSGLIKKVVDEQLLHINAKEGQTKAVIKTAMRYVDENLQEKLSLREVAEVVHLNPSYFSALFKEQTNVTFSEYVTRRRLEAAKNLLCTTDMTIAEVAEKVGYQTAKYFIKLFKEYERQTPSQYRREV</sequence>
<accession>A0A1H3U178</accession>
<dbReference type="EMBL" id="FNPI01000017">
    <property type="protein sequence ID" value="SDZ56173.1"/>
    <property type="molecule type" value="Genomic_DNA"/>
</dbReference>
<proteinExistence type="predicted"/>
<evidence type="ECO:0000256" key="1">
    <source>
        <dbReference type="ARBA" id="ARBA00023015"/>
    </source>
</evidence>
<keyword evidence="4" id="KW-0597">Phosphoprotein</keyword>
<evidence type="ECO:0000313" key="8">
    <source>
        <dbReference type="Proteomes" id="UP000198935"/>
    </source>
</evidence>
<dbReference type="SUPFAM" id="SSF52172">
    <property type="entry name" value="CheY-like"/>
    <property type="match status" value="1"/>
</dbReference>
<reference evidence="8" key="1">
    <citation type="submission" date="2016-10" db="EMBL/GenBank/DDBJ databases">
        <authorList>
            <person name="Varghese N."/>
            <person name="Submissions S."/>
        </authorList>
    </citation>
    <scope>NUCLEOTIDE SEQUENCE [LARGE SCALE GENOMIC DNA]</scope>
    <source>
        <strain evidence="8">SP</strain>
    </source>
</reference>
<dbReference type="Pfam" id="PF12833">
    <property type="entry name" value="HTH_18"/>
    <property type="match status" value="1"/>
</dbReference>
<dbReference type="CDD" id="cd17536">
    <property type="entry name" value="REC_YesN-like"/>
    <property type="match status" value="1"/>
</dbReference>
<protein>
    <submittedName>
        <fullName evidence="7">Helix-turn-helix domain-containing protein</fullName>
    </submittedName>
</protein>
<dbReference type="Proteomes" id="UP000198935">
    <property type="component" value="Unassembled WGS sequence"/>
</dbReference>
<keyword evidence="2" id="KW-0238">DNA-binding</keyword>
<dbReference type="Pfam" id="PF00072">
    <property type="entry name" value="Response_reg"/>
    <property type="match status" value="1"/>
</dbReference>
<dbReference type="AlphaFoldDB" id="A0A1H3U178"/>
<feature type="domain" description="Response regulatory" evidence="6">
    <location>
        <begin position="6"/>
        <end position="125"/>
    </location>
</feature>
<dbReference type="GO" id="GO:0003700">
    <property type="term" value="F:DNA-binding transcription factor activity"/>
    <property type="evidence" value="ECO:0007669"/>
    <property type="project" value="InterPro"/>
</dbReference>
<dbReference type="InterPro" id="IPR009057">
    <property type="entry name" value="Homeodomain-like_sf"/>
</dbReference>
<dbReference type="SMART" id="SM00342">
    <property type="entry name" value="HTH_ARAC"/>
    <property type="match status" value="1"/>
</dbReference>
<dbReference type="SMART" id="SM00448">
    <property type="entry name" value="REC"/>
    <property type="match status" value="1"/>
</dbReference>
<evidence type="ECO:0000256" key="4">
    <source>
        <dbReference type="PROSITE-ProRule" id="PRU00169"/>
    </source>
</evidence>
<dbReference type="Gene3D" id="1.10.10.60">
    <property type="entry name" value="Homeodomain-like"/>
    <property type="match status" value="2"/>
</dbReference>
<evidence type="ECO:0000259" key="6">
    <source>
        <dbReference type="PROSITE" id="PS50110"/>
    </source>
</evidence>
<evidence type="ECO:0000256" key="3">
    <source>
        <dbReference type="ARBA" id="ARBA00023163"/>
    </source>
</evidence>
<dbReference type="PROSITE" id="PS01124">
    <property type="entry name" value="HTH_ARAC_FAMILY_2"/>
    <property type="match status" value="1"/>
</dbReference>
<keyword evidence="3" id="KW-0804">Transcription</keyword>
<dbReference type="PANTHER" id="PTHR43280">
    <property type="entry name" value="ARAC-FAMILY TRANSCRIPTIONAL REGULATOR"/>
    <property type="match status" value="1"/>
</dbReference>
<evidence type="ECO:0000313" key="7">
    <source>
        <dbReference type="EMBL" id="SDZ56173.1"/>
    </source>
</evidence>
<dbReference type="OrthoDB" id="9788446at2"/>
<feature type="modified residue" description="4-aspartylphosphate" evidence="4">
    <location>
        <position position="60"/>
    </location>
</feature>
<dbReference type="PROSITE" id="PS50110">
    <property type="entry name" value="RESPONSE_REGULATORY"/>
    <property type="match status" value="1"/>
</dbReference>
<dbReference type="InterPro" id="IPR020449">
    <property type="entry name" value="Tscrpt_reg_AraC-type_HTH"/>
</dbReference>
<dbReference type="SUPFAM" id="SSF46689">
    <property type="entry name" value="Homeodomain-like"/>
    <property type="match status" value="2"/>
</dbReference>
<evidence type="ECO:0000259" key="5">
    <source>
        <dbReference type="PROSITE" id="PS01124"/>
    </source>
</evidence>
<dbReference type="GO" id="GO:0043565">
    <property type="term" value="F:sequence-specific DNA binding"/>
    <property type="evidence" value="ECO:0007669"/>
    <property type="project" value="InterPro"/>
</dbReference>
<keyword evidence="8" id="KW-1185">Reference proteome</keyword>
<dbReference type="InterPro" id="IPR001789">
    <property type="entry name" value="Sig_transdc_resp-reg_receiver"/>
</dbReference>
<dbReference type="Gene3D" id="3.40.50.2300">
    <property type="match status" value="1"/>
</dbReference>
<dbReference type="PRINTS" id="PR00032">
    <property type="entry name" value="HTHARAC"/>
</dbReference>
<gene>
    <name evidence="7" type="ORF">SAMN05421736_11755</name>
</gene>
<keyword evidence="1" id="KW-0805">Transcription regulation</keyword>
<dbReference type="InterPro" id="IPR011006">
    <property type="entry name" value="CheY-like_superfamily"/>
</dbReference>
<organism evidence="7 8">
    <name type="scientific">Evansella caseinilytica</name>
    <dbReference type="NCBI Taxonomy" id="1503961"/>
    <lineage>
        <taxon>Bacteria</taxon>
        <taxon>Bacillati</taxon>
        <taxon>Bacillota</taxon>
        <taxon>Bacilli</taxon>
        <taxon>Bacillales</taxon>
        <taxon>Bacillaceae</taxon>
        <taxon>Evansella</taxon>
    </lineage>
</organism>